<evidence type="ECO:0000313" key="1">
    <source>
        <dbReference type="EMBL" id="EXC21595.1"/>
    </source>
</evidence>
<protein>
    <submittedName>
        <fullName evidence="1">Uncharacterized protein</fullName>
    </submittedName>
</protein>
<accession>W9S260</accession>
<dbReference type="Proteomes" id="UP000030645">
    <property type="component" value="Unassembled WGS sequence"/>
</dbReference>
<name>W9S260_9ROSA</name>
<evidence type="ECO:0000313" key="2">
    <source>
        <dbReference type="Proteomes" id="UP000030645"/>
    </source>
</evidence>
<organism evidence="1 2">
    <name type="scientific">Morus notabilis</name>
    <dbReference type="NCBI Taxonomy" id="981085"/>
    <lineage>
        <taxon>Eukaryota</taxon>
        <taxon>Viridiplantae</taxon>
        <taxon>Streptophyta</taxon>
        <taxon>Embryophyta</taxon>
        <taxon>Tracheophyta</taxon>
        <taxon>Spermatophyta</taxon>
        <taxon>Magnoliopsida</taxon>
        <taxon>eudicotyledons</taxon>
        <taxon>Gunneridae</taxon>
        <taxon>Pentapetalae</taxon>
        <taxon>rosids</taxon>
        <taxon>fabids</taxon>
        <taxon>Rosales</taxon>
        <taxon>Moraceae</taxon>
        <taxon>Moreae</taxon>
        <taxon>Morus</taxon>
    </lineage>
</organism>
<gene>
    <name evidence="1" type="ORF">L484_001455</name>
</gene>
<sequence>MTDGMQNIPLRYEKVSTMTLLDVIDRDISIHHDTNTNCDISIPLLYHWITPSSAPSPSPAEEEKKKVFAHLSIRGREDNFIQMIRIIFGFSKRLRIHPLKTLHHHHHRNT</sequence>
<proteinExistence type="predicted"/>
<keyword evidence="2" id="KW-1185">Reference proteome</keyword>
<dbReference type="AlphaFoldDB" id="W9S260"/>
<dbReference type="EMBL" id="KE345947">
    <property type="protein sequence ID" value="EXC21595.1"/>
    <property type="molecule type" value="Genomic_DNA"/>
</dbReference>
<reference evidence="2" key="1">
    <citation type="submission" date="2013-01" db="EMBL/GenBank/DDBJ databases">
        <title>Draft Genome Sequence of a Mulberry Tree, Morus notabilis C.K. Schneid.</title>
        <authorList>
            <person name="He N."/>
            <person name="Zhao S."/>
        </authorList>
    </citation>
    <scope>NUCLEOTIDE SEQUENCE</scope>
</reference>